<evidence type="ECO:0000313" key="2">
    <source>
        <dbReference type="EMBL" id="RGP38621.1"/>
    </source>
</evidence>
<feature type="transmembrane region" description="Helical" evidence="1">
    <location>
        <begin position="12"/>
        <end position="35"/>
    </location>
</feature>
<comment type="caution">
    <text evidence="2">The sequence shown here is derived from an EMBL/GenBank/DDBJ whole genome shotgun (WGS) entry which is preliminary data.</text>
</comment>
<evidence type="ECO:0008006" key="4">
    <source>
        <dbReference type="Google" id="ProtNLM"/>
    </source>
</evidence>
<keyword evidence="3" id="KW-1185">Reference proteome</keyword>
<name>A0A411Z6C4_9RHOB</name>
<evidence type="ECO:0000256" key="1">
    <source>
        <dbReference type="SAM" id="Phobius"/>
    </source>
</evidence>
<sequence>MPRDLRHPAFMVLSLIIWLRGVALVALLAIALGVAGFGHRAPMQQDATIEAFLLSGFAMADLCGSSGSGDTASPLPCLACTATGPALIPSSPCVVRDADMQIIAAVFAPRARQTVPAVHDPARAPRAPPLA</sequence>
<evidence type="ECO:0000313" key="3">
    <source>
        <dbReference type="Proteomes" id="UP000284547"/>
    </source>
</evidence>
<gene>
    <name evidence="2" type="ORF">D1012_00360</name>
</gene>
<dbReference type="AlphaFoldDB" id="A0A411Z6C4"/>
<dbReference type="Proteomes" id="UP000284547">
    <property type="component" value="Unassembled WGS sequence"/>
</dbReference>
<accession>A0A411Z6C4</accession>
<dbReference type="EMBL" id="QWEY01000001">
    <property type="protein sequence ID" value="RGP38621.1"/>
    <property type="molecule type" value="Genomic_DNA"/>
</dbReference>
<protein>
    <recommendedName>
        <fullName evidence="4">DUF2946 domain-containing protein</fullName>
    </recommendedName>
</protein>
<reference evidence="2 3" key="1">
    <citation type="submission" date="2018-08" db="EMBL/GenBank/DDBJ databases">
        <title>Flavobacterium tibetense sp. nov., isolated from a wetland YonghuCo on Tibetan Plateau.</title>
        <authorList>
            <person name="Phurbu D."/>
            <person name="Lu H."/>
            <person name="Xing P."/>
        </authorList>
    </citation>
    <scope>NUCLEOTIDE SEQUENCE [LARGE SCALE GENOMIC DNA]</scope>
    <source>
        <strain evidence="2 3">DJC</strain>
    </source>
</reference>
<keyword evidence="1" id="KW-1133">Transmembrane helix</keyword>
<proteinExistence type="predicted"/>
<keyword evidence="1" id="KW-0812">Transmembrane</keyword>
<keyword evidence="1" id="KW-0472">Membrane</keyword>
<organism evidence="2 3">
    <name type="scientific">Pseudotabrizicola alkalilacus</name>
    <dbReference type="NCBI Taxonomy" id="2305252"/>
    <lineage>
        <taxon>Bacteria</taxon>
        <taxon>Pseudomonadati</taxon>
        <taxon>Pseudomonadota</taxon>
        <taxon>Alphaproteobacteria</taxon>
        <taxon>Rhodobacterales</taxon>
        <taxon>Paracoccaceae</taxon>
        <taxon>Pseudotabrizicola</taxon>
    </lineage>
</organism>